<dbReference type="Proteomes" id="UP000230709">
    <property type="component" value="Chromosome"/>
</dbReference>
<evidence type="ECO:0000256" key="1">
    <source>
        <dbReference type="SAM" id="SignalP"/>
    </source>
</evidence>
<feature type="signal peptide" evidence="1">
    <location>
        <begin position="1"/>
        <end position="21"/>
    </location>
</feature>
<reference evidence="3" key="1">
    <citation type="submission" date="2017-10" db="EMBL/GenBank/DDBJ databases">
        <title>Completed PacBio SMRT sequence of Methylosinus trichosporium OB3b reveals presence of a third large plasmid.</title>
        <authorList>
            <person name="Charles T.C."/>
            <person name="Lynch M.D.J."/>
            <person name="Heil J.R."/>
            <person name="Cheng J."/>
        </authorList>
    </citation>
    <scope>NUCLEOTIDE SEQUENCE [LARGE SCALE GENOMIC DNA]</scope>
    <source>
        <strain evidence="3">OB3b</strain>
    </source>
</reference>
<name>A0A2D2D0R3_METT3</name>
<evidence type="ECO:0000313" key="3">
    <source>
        <dbReference type="Proteomes" id="UP000230709"/>
    </source>
</evidence>
<proteinExistence type="predicted"/>
<keyword evidence="3" id="KW-1185">Reference proteome</keyword>
<feature type="chain" id="PRO_5013561546" evidence="1">
    <location>
        <begin position="22"/>
        <end position="184"/>
    </location>
</feature>
<dbReference type="Pfam" id="PF12276">
    <property type="entry name" value="DUF3617"/>
    <property type="match status" value="1"/>
</dbReference>
<dbReference type="EMBL" id="CP023737">
    <property type="protein sequence ID" value="ATQ68570.1"/>
    <property type="molecule type" value="Genomic_DNA"/>
</dbReference>
<gene>
    <name evidence="2" type="ORF">CQW49_12270</name>
</gene>
<dbReference type="KEGG" id="mtw:CQW49_12270"/>
<accession>A0A2D2D0R3</accession>
<protein>
    <submittedName>
        <fullName evidence="2">DUF3617 domain-containing protein</fullName>
    </submittedName>
</protein>
<dbReference type="InterPro" id="IPR022061">
    <property type="entry name" value="DUF3617"/>
</dbReference>
<dbReference type="RefSeq" id="WP_003613250.1">
    <property type="nucleotide sequence ID" value="NZ_ADVE02000001.1"/>
</dbReference>
<dbReference type="AlphaFoldDB" id="A0A2D2D0R3"/>
<organism evidence="2 3">
    <name type="scientific">Methylosinus trichosporium (strain ATCC 35070 / NCIMB 11131 / UNIQEM 75 / OB3b)</name>
    <dbReference type="NCBI Taxonomy" id="595536"/>
    <lineage>
        <taxon>Bacteria</taxon>
        <taxon>Pseudomonadati</taxon>
        <taxon>Pseudomonadota</taxon>
        <taxon>Alphaproteobacteria</taxon>
        <taxon>Hyphomicrobiales</taxon>
        <taxon>Methylocystaceae</taxon>
        <taxon>Methylosinus</taxon>
    </lineage>
</organism>
<dbReference type="STRING" id="595536.GCA_000178815_02712"/>
<sequence>MRFHLGFLFLALSIPGSAALAADEPPRRKSGLWRIEQTISGKPSPMGVIETCIDEKTDDLMRERASEHEQKCEKAGFTREGDAFRVHSVCKLEHSVATMDGKFTGSFDSAYRSEMHISYAPPMHGVGSADMVMDAKWLGPCKPGQKAGDIVMPGFSGKLGGGQMNMQDLMKMRDAMKKRGAPAE</sequence>
<evidence type="ECO:0000313" key="2">
    <source>
        <dbReference type="EMBL" id="ATQ68570.1"/>
    </source>
</evidence>
<keyword evidence="1" id="KW-0732">Signal</keyword>